<gene>
    <name evidence="4" type="ORF">DC363_07135</name>
</gene>
<dbReference type="Pfam" id="PF13365">
    <property type="entry name" value="Trypsin_2"/>
    <property type="match status" value="1"/>
</dbReference>
<proteinExistence type="predicted"/>
<protein>
    <submittedName>
        <fullName evidence="4">Peptidoglycan-binding protein</fullName>
    </submittedName>
</protein>
<dbReference type="InterPro" id="IPR036365">
    <property type="entry name" value="PGBD-like_sf"/>
</dbReference>
<dbReference type="InterPro" id="IPR036366">
    <property type="entry name" value="PGBDSf"/>
</dbReference>
<evidence type="ECO:0000259" key="3">
    <source>
        <dbReference type="PROSITE" id="PS51724"/>
    </source>
</evidence>
<dbReference type="PROSITE" id="PS51724">
    <property type="entry name" value="SPOR"/>
    <property type="match status" value="1"/>
</dbReference>
<evidence type="ECO:0000313" key="5">
    <source>
        <dbReference type="Proteomes" id="UP000244817"/>
    </source>
</evidence>
<accession>A0A2T7FXM2</accession>
<dbReference type="InterPro" id="IPR007730">
    <property type="entry name" value="SPOR-like_dom"/>
</dbReference>
<dbReference type="SUPFAM" id="SSF50494">
    <property type="entry name" value="Trypsin-like serine proteases"/>
    <property type="match status" value="1"/>
</dbReference>
<dbReference type="Gene3D" id="1.10.101.10">
    <property type="entry name" value="PGBD-like superfamily/PGBD"/>
    <property type="match status" value="1"/>
</dbReference>
<keyword evidence="2" id="KW-0732">Signal</keyword>
<feature type="chain" id="PRO_5015586869" evidence="2">
    <location>
        <begin position="21"/>
        <end position="585"/>
    </location>
</feature>
<sequence>MFRLLTALALCLSAALPATAQQPAYIQVEAQRTLTGAQNAARGYSARGVEYVAGFSIPGGWYAIVLGPYDGNEAARLLRGLRASGAIPRDSYVVDGSQFRTQFWPVGASLSTPDVPDDTDAGQQEADDAPEAPVAAPDPTEIPDETLSQARASERALDRDEKRALQVALQWAGFYDGAIDGLFGGGTRRSMTAWQEANNHDATGVLTTGQRAELFAAYNAVLEGMDLQLVRDDAAGIEIQMPLGVVEFTEYEPPFARYDASGELDAQVLLISQPGDQTRMFGLYEILQTLAVVPPEGERNRSNRGFTIEGVNDRIHSYTSVVLDGGEIKGFMLIWPAGDDERRRRVLNEMQASFRPIDGVLDPATAQPDEDQSVDLISGLEVRKPLRDRSGFYISSGGEVLTSAEAIAGCGSITLDMEHGASPAHVDEALGIAVLRPERPLAPPAVAEFQTSVPRLNADVAVAGFPYGGVLTTPALTFGTLADIRGLNGEEGVKRLSITTQDGDTGGPVFDGGGAVLGMLKPRSQQNGQVLPADVAFSVDADEIIGSVRGAGLDVRTTDTLAYMPPETLTLLAADMAVLVSCWED</sequence>
<dbReference type="OrthoDB" id="6810892at2"/>
<dbReference type="Proteomes" id="UP000244817">
    <property type="component" value="Unassembled WGS sequence"/>
</dbReference>
<dbReference type="InterPro" id="IPR002477">
    <property type="entry name" value="Peptidoglycan-bd-like"/>
</dbReference>
<dbReference type="GO" id="GO:0042834">
    <property type="term" value="F:peptidoglycan binding"/>
    <property type="evidence" value="ECO:0007669"/>
    <property type="project" value="InterPro"/>
</dbReference>
<feature type="domain" description="SPOR" evidence="3">
    <location>
        <begin position="18"/>
        <end position="95"/>
    </location>
</feature>
<feature type="signal peptide" evidence="2">
    <location>
        <begin position="1"/>
        <end position="20"/>
    </location>
</feature>
<evidence type="ECO:0000313" key="4">
    <source>
        <dbReference type="EMBL" id="PVA06916.1"/>
    </source>
</evidence>
<name>A0A2T7FXM2_9RHOB</name>
<dbReference type="AlphaFoldDB" id="A0A2T7FXM2"/>
<evidence type="ECO:0000256" key="2">
    <source>
        <dbReference type="SAM" id="SignalP"/>
    </source>
</evidence>
<dbReference type="SUPFAM" id="SSF47090">
    <property type="entry name" value="PGBD-like"/>
    <property type="match status" value="1"/>
</dbReference>
<evidence type="ECO:0000256" key="1">
    <source>
        <dbReference type="SAM" id="MobiDB-lite"/>
    </source>
</evidence>
<organism evidence="4 5">
    <name type="scientific">Thalassorhabdomicrobium marinisediminis</name>
    <dbReference type="NCBI Taxonomy" id="2170577"/>
    <lineage>
        <taxon>Bacteria</taxon>
        <taxon>Pseudomonadati</taxon>
        <taxon>Pseudomonadota</taxon>
        <taxon>Alphaproteobacteria</taxon>
        <taxon>Rhodobacterales</taxon>
        <taxon>Paracoccaceae</taxon>
        <taxon>Thalassorhabdomicrobium</taxon>
    </lineage>
</organism>
<dbReference type="Pfam" id="PF01471">
    <property type="entry name" value="PG_binding_1"/>
    <property type="match status" value="1"/>
</dbReference>
<feature type="compositionally biased region" description="Acidic residues" evidence="1">
    <location>
        <begin position="115"/>
        <end position="130"/>
    </location>
</feature>
<feature type="region of interest" description="Disordered" evidence="1">
    <location>
        <begin position="107"/>
        <end position="155"/>
    </location>
</feature>
<reference evidence="4 5" key="1">
    <citation type="submission" date="2018-04" db="EMBL/GenBank/DDBJ databases">
        <title>Pelagivirga bohaiensis gen. nov., sp. nov., a bacterium isolated from the Bohai Sea.</title>
        <authorList>
            <person name="Ji X."/>
        </authorList>
    </citation>
    <scope>NUCLEOTIDE SEQUENCE [LARGE SCALE GENOMIC DNA]</scope>
    <source>
        <strain evidence="4 5">BH-SD16</strain>
    </source>
</reference>
<dbReference type="RefSeq" id="WP_108640443.1">
    <property type="nucleotide sequence ID" value="NZ_QCYG01000004.1"/>
</dbReference>
<dbReference type="Gene3D" id="2.40.10.120">
    <property type="match status" value="1"/>
</dbReference>
<dbReference type="InterPro" id="IPR009003">
    <property type="entry name" value="Peptidase_S1_PA"/>
</dbReference>
<dbReference type="EMBL" id="QCYG01000004">
    <property type="protein sequence ID" value="PVA06916.1"/>
    <property type="molecule type" value="Genomic_DNA"/>
</dbReference>
<keyword evidence="5" id="KW-1185">Reference proteome</keyword>
<comment type="caution">
    <text evidence="4">The sequence shown here is derived from an EMBL/GenBank/DDBJ whole genome shotgun (WGS) entry which is preliminary data.</text>
</comment>